<accession>A0A0F9M8T2</accession>
<sequence>MMTIEEARVELEALLRSLTGTQTEVMEAADAYALEVLERAALL</sequence>
<proteinExistence type="predicted"/>
<reference evidence="1" key="1">
    <citation type="journal article" date="2015" name="Nature">
        <title>Complex archaea that bridge the gap between prokaryotes and eukaryotes.</title>
        <authorList>
            <person name="Spang A."/>
            <person name="Saw J.H."/>
            <person name="Jorgensen S.L."/>
            <person name="Zaremba-Niedzwiedzka K."/>
            <person name="Martijn J."/>
            <person name="Lind A.E."/>
            <person name="van Eijk R."/>
            <person name="Schleper C."/>
            <person name="Guy L."/>
            <person name="Ettema T.J."/>
        </authorList>
    </citation>
    <scope>NUCLEOTIDE SEQUENCE</scope>
</reference>
<protein>
    <submittedName>
        <fullName evidence="1">Uncharacterized protein</fullName>
    </submittedName>
</protein>
<feature type="non-terminal residue" evidence="1">
    <location>
        <position position="43"/>
    </location>
</feature>
<gene>
    <name evidence="1" type="ORF">LCGC14_1103980</name>
</gene>
<dbReference type="AlphaFoldDB" id="A0A0F9M8T2"/>
<evidence type="ECO:0000313" key="1">
    <source>
        <dbReference type="EMBL" id="KKN03825.1"/>
    </source>
</evidence>
<dbReference type="EMBL" id="LAZR01004993">
    <property type="protein sequence ID" value="KKN03825.1"/>
    <property type="molecule type" value="Genomic_DNA"/>
</dbReference>
<organism evidence="1">
    <name type="scientific">marine sediment metagenome</name>
    <dbReference type="NCBI Taxonomy" id="412755"/>
    <lineage>
        <taxon>unclassified sequences</taxon>
        <taxon>metagenomes</taxon>
        <taxon>ecological metagenomes</taxon>
    </lineage>
</organism>
<name>A0A0F9M8T2_9ZZZZ</name>
<comment type="caution">
    <text evidence="1">The sequence shown here is derived from an EMBL/GenBank/DDBJ whole genome shotgun (WGS) entry which is preliminary data.</text>
</comment>